<dbReference type="WBParaSite" id="ACRNAN_scaffold4261.g31766.t1">
    <property type="protein sequence ID" value="ACRNAN_scaffold4261.g31766.t1"/>
    <property type="gene ID" value="ACRNAN_scaffold4261.g31766"/>
</dbReference>
<dbReference type="PANTHER" id="PTHR36939">
    <property type="entry name" value="PROTEIN CBG03389"/>
    <property type="match status" value="1"/>
</dbReference>
<feature type="transmembrane region" description="Helical" evidence="1">
    <location>
        <begin position="135"/>
        <end position="155"/>
    </location>
</feature>
<sequence>MAMLPVFVQGLKCYTCAGTQYLPSAIYNEMNDQNITDGYRNIAGACKQSTYCANGTYCAKRTVTYTLGVSKLSYKYSSYVKLCTSIRLDSSNGAGTMTSGTCYNSSISGESKSYGGGFSRTVSYCYCNNKDYCNSAATTMISTTLLAVIAFLYAYENKNF</sequence>
<dbReference type="PANTHER" id="PTHR36939:SF1">
    <property type="entry name" value="UPAR_LY6 DOMAIN-CONTAINING PROTEIN"/>
    <property type="match status" value="1"/>
</dbReference>
<reference evidence="3" key="1">
    <citation type="submission" date="2022-11" db="UniProtKB">
        <authorList>
            <consortium name="WormBaseParasite"/>
        </authorList>
    </citation>
    <scope>IDENTIFICATION</scope>
</reference>
<organism evidence="2 3">
    <name type="scientific">Acrobeloides nanus</name>
    <dbReference type="NCBI Taxonomy" id="290746"/>
    <lineage>
        <taxon>Eukaryota</taxon>
        <taxon>Metazoa</taxon>
        <taxon>Ecdysozoa</taxon>
        <taxon>Nematoda</taxon>
        <taxon>Chromadorea</taxon>
        <taxon>Rhabditida</taxon>
        <taxon>Tylenchina</taxon>
        <taxon>Cephalobomorpha</taxon>
        <taxon>Cephaloboidea</taxon>
        <taxon>Cephalobidae</taxon>
        <taxon>Acrobeloides</taxon>
    </lineage>
</organism>
<evidence type="ECO:0000256" key="1">
    <source>
        <dbReference type="SAM" id="Phobius"/>
    </source>
</evidence>
<evidence type="ECO:0000313" key="2">
    <source>
        <dbReference type="Proteomes" id="UP000887540"/>
    </source>
</evidence>
<keyword evidence="2" id="KW-1185">Reference proteome</keyword>
<keyword evidence="1" id="KW-0812">Transmembrane</keyword>
<proteinExistence type="predicted"/>
<dbReference type="Proteomes" id="UP000887540">
    <property type="component" value="Unplaced"/>
</dbReference>
<keyword evidence="1" id="KW-1133">Transmembrane helix</keyword>
<name>A0A914DW96_9BILA</name>
<protein>
    <submittedName>
        <fullName evidence="3">UPAR/Ly6 domain-containing protein</fullName>
    </submittedName>
</protein>
<keyword evidence="1" id="KW-0472">Membrane</keyword>
<accession>A0A914DW96</accession>
<evidence type="ECO:0000313" key="3">
    <source>
        <dbReference type="WBParaSite" id="ACRNAN_scaffold4261.g31766.t1"/>
    </source>
</evidence>
<dbReference type="AlphaFoldDB" id="A0A914DW96"/>